<evidence type="ECO:0000313" key="5">
    <source>
        <dbReference type="Proteomes" id="UP000824890"/>
    </source>
</evidence>
<dbReference type="InterPro" id="IPR017930">
    <property type="entry name" value="Myb_dom"/>
</dbReference>
<comment type="caution">
    <text evidence="4">The sequence shown here is derived from an EMBL/GenBank/DDBJ whole genome shotgun (WGS) entry which is preliminary data.</text>
</comment>
<dbReference type="Proteomes" id="UP000824890">
    <property type="component" value="Unassembled WGS sequence"/>
</dbReference>
<evidence type="ECO:0000313" key="4">
    <source>
        <dbReference type="EMBL" id="KAH0867067.1"/>
    </source>
</evidence>
<dbReference type="EMBL" id="JAGKQM010000017">
    <property type="protein sequence ID" value="KAH0867067.1"/>
    <property type="molecule type" value="Genomic_DNA"/>
</dbReference>
<keyword evidence="5" id="KW-1185">Reference proteome</keyword>
<gene>
    <name evidence="4" type="ORF">HID58_074089</name>
</gene>
<dbReference type="PROSITE" id="PS51294">
    <property type="entry name" value="HTH_MYB"/>
    <property type="match status" value="1"/>
</dbReference>
<proteinExistence type="predicted"/>
<name>A0ABQ7YFY1_BRANA</name>
<evidence type="ECO:0000256" key="2">
    <source>
        <dbReference type="ARBA" id="ARBA00023242"/>
    </source>
</evidence>
<evidence type="ECO:0000259" key="3">
    <source>
        <dbReference type="PROSITE" id="PS51294"/>
    </source>
</evidence>
<evidence type="ECO:0000256" key="1">
    <source>
        <dbReference type="ARBA" id="ARBA00004123"/>
    </source>
</evidence>
<comment type="subcellular location">
    <subcellularLocation>
        <location evidence="1">Nucleus</location>
    </subcellularLocation>
</comment>
<dbReference type="Gene3D" id="1.10.10.60">
    <property type="entry name" value="Homeodomain-like"/>
    <property type="match status" value="1"/>
</dbReference>
<organism evidence="4 5">
    <name type="scientific">Brassica napus</name>
    <name type="common">Rape</name>
    <dbReference type="NCBI Taxonomy" id="3708"/>
    <lineage>
        <taxon>Eukaryota</taxon>
        <taxon>Viridiplantae</taxon>
        <taxon>Streptophyta</taxon>
        <taxon>Embryophyta</taxon>
        <taxon>Tracheophyta</taxon>
        <taxon>Spermatophyta</taxon>
        <taxon>Magnoliopsida</taxon>
        <taxon>eudicotyledons</taxon>
        <taxon>Gunneridae</taxon>
        <taxon>Pentapetalae</taxon>
        <taxon>rosids</taxon>
        <taxon>malvids</taxon>
        <taxon>Brassicales</taxon>
        <taxon>Brassicaceae</taxon>
        <taxon>Brassiceae</taxon>
        <taxon>Brassica</taxon>
    </lineage>
</organism>
<sequence length="242" mass="27256">MLLCHLILESNIKRLGLTLPCHRPFILEKIILIDIFHFSITEIDTLHLSDTFLLFNDFINPQPNQTNSKLNETNHNTCLKSKVKVKPLIFSRIQILISLTHCGSDNLTSQTKHPCHSRFSQAMLLFLGSNFFLRGCSAGMASPRCPFASPWSSSSSIAGETAMVSELKIFVDGRQCSFSSAENRVKCGLIKRERGKLSPEKEEVKMGAPKHKWTLKEEEEEALMAGVLKHGTGKWLYILARL</sequence>
<keyword evidence="2" id="KW-0539">Nucleus</keyword>
<protein>
    <recommendedName>
        <fullName evidence="3">HTH myb-type domain-containing protein</fullName>
    </recommendedName>
</protein>
<reference evidence="4 5" key="1">
    <citation type="submission" date="2021-05" db="EMBL/GenBank/DDBJ databases">
        <title>Genome Assembly of Synthetic Allotetraploid Brassica napus Reveals Homoeologous Exchanges between Subgenomes.</title>
        <authorList>
            <person name="Davis J.T."/>
        </authorList>
    </citation>
    <scope>NUCLEOTIDE SEQUENCE [LARGE SCALE GENOMIC DNA]</scope>
    <source>
        <strain evidence="5">cv. Da-Ae</strain>
        <tissue evidence="4">Seedling</tissue>
    </source>
</reference>
<accession>A0ABQ7YFY1</accession>
<feature type="domain" description="HTH myb-type" evidence="3">
    <location>
        <begin position="205"/>
        <end position="242"/>
    </location>
</feature>